<protein>
    <submittedName>
        <fullName evidence="7">DNA recombination protein RmuC</fullName>
    </submittedName>
</protein>
<evidence type="ECO:0000256" key="2">
    <source>
        <dbReference type="ARBA" id="ARBA00009840"/>
    </source>
</evidence>
<comment type="similarity">
    <text evidence="2">Belongs to the RmuC family.</text>
</comment>
<proteinExistence type="inferred from homology"/>
<evidence type="ECO:0000256" key="4">
    <source>
        <dbReference type="ARBA" id="ARBA00023172"/>
    </source>
</evidence>
<organism evidence="7 8">
    <name type="scientific">Bryocella elongata</name>
    <dbReference type="NCBI Taxonomy" id="863522"/>
    <lineage>
        <taxon>Bacteria</taxon>
        <taxon>Pseudomonadati</taxon>
        <taxon>Acidobacteriota</taxon>
        <taxon>Terriglobia</taxon>
        <taxon>Terriglobales</taxon>
        <taxon>Acidobacteriaceae</taxon>
        <taxon>Bryocella</taxon>
    </lineage>
</organism>
<evidence type="ECO:0000256" key="5">
    <source>
        <dbReference type="SAM" id="Coils"/>
    </source>
</evidence>
<dbReference type="Proteomes" id="UP000236728">
    <property type="component" value="Unassembled WGS sequence"/>
</dbReference>
<dbReference type="Pfam" id="PF02646">
    <property type="entry name" value="RmuC"/>
    <property type="match status" value="1"/>
</dbReference>
<dbReference type="EMBL" id="FNVA01000005">
    <property type="protein sequence ID" value="SEG47599.1"/>
    <property type="molecule type" value="Genomic_DNA"/>
</dbReference>
<evidence type="ECO:0000256" key="3">
    <source>
        <dbReference type="ARBA" id="ARBA00023054"/>
    </source>
</evidence>
<keyword evidence="8" id="KW-1185">Reference proteome</keyword>
<evidence type="ECO:0000256" key="1">
    <source>
        <dbReference type="ARBA" id="ARBA00003416"/>
    </source>
</evidence>
<dbReference type="InterPro" id="IPR003798">
    <property type="entry name" value="DNA_recombination_RmuC"/>
</dbReference>
<evidence type="ECO:0000313" key="7">
    <source>
        <dbReference type="EMBL" id="SEG47599.1"/>
    </source>
</evidence>
<comment type="function">
    <text evidence="1">Involved in DNA recombination.</text>
</comment>
<evidence type="ECO:0000256" key="6">
    <source>
        <dbReference type="SAM" id="MobiDB-lite"/>
    </source>
</evidence>
<dbReference type="PANTHER" id="PTHR30563:SF0">
    <property type="entry name" value="DNA RECOMBINATION PROTEIN RMUC"/>
    <property type="match status" value="1"/>
</dbReference>
<dbReference type="Gene3D" id="1.20.120.20">
    <property type="entry name" value="Apolipoprotein"/>
    <property type="match status" value="1"/>
</dbReference>
<keyword evidence="4" id="KW-0233">DNA recombination</keyword>
<feature type="region of interest" description="Disordered" evidence="6">
    <location>
        <begin position="53"/>
        <end position="84"/>
    </location>
</feature>
<reference evidence="7 8" key="1">
    <citation type="submission" date="2016-10" db="EMBL/GenBank/DDBJ databases">
        <authorList>
            <person name="de Groot N.N."/>
        </authorList>
    </citation>
    <scope>NUCLEOTIDE SEQUENCE [LARGE SCALE GENOMIC DNA]</scope>
    <source>
        <strain evidence="7 8">DSM 22489</strain>
    </source>
</reference>
<sequence>MLPILIALQIVTLVALIVLWIASRKPAANVADPRLESLLAADLPSRLTRLETQAGGTERALREELAQTRQEASGAAERARVAADKSSRELREELLGTVNTLGKTLASGLETFRGDNKTGSEALRQAVEAQLNTLTQRMNAFAADQAQSQTSGREALQQSLEALSTRQAGEQEKLRETVQQRLDKLNADNTAKLEEMRNTVDEKLQKTLHDRLTSSFGEVTDQLAKVHTGLGEMNTLSAGVNDLNRIFSNVKSRGGFAEVQLGKLLEQVLAPGQFLENARVKANSLEVVEYAVKFPGSTGADVLLPIDAKFPREDWERLETAYEHGEQAEIEQARKAFDNAIRTEGKRICSKYINEPVTTPYAIMFLPTEGLYAEVLRRDGLQAELHQQCRVMVAGPSNLYALLTSFQLGFRILNLQKKGNEVWNVLATAQKEFKNFEGLMDSMEKQVGTVQNTIQKLGVRTRAINRTLRDVSSESASGGADALPAAAQGNFDGLLPMLAANEEE</sequence>
<dbReference type="OrthoDB" id="370725at2"/>
<dbReference type="GO" id="GO:0006310">
    <property type="term" value="P:DNA recombination"/>
    <property type="evidence" value="ECO:0007669"/>
    <property type="project" value="UniProtKB-KW"/>
</dbReference>
<dbReference type="RefSeq" id="WP_103934000.1">
    <property type="nucleotide sequence ID" value="NZ_FNVA01000005.1"/>
</dbReference>
<dbReference type="SUPFAM" id="SSF58113">
    <property type="entry name" value="Apolipoprotein A-I"/>
    <property type="match status" value="1"/>
</dbReference>
<dbReference type="PANTHER" id="PTHR30563">
    <property type="entry name" value="DNA RECOMBINATION PROTEIN RMUC"/>
    <property type="match status" value="1"/>
</dbReference>
<accession>A0A1H6AFQ9</accession>
<evidence type="ECO:0000313" key="8">
    <source>
        <dbReference type="Proteomes" id="UP000236728"/>
    </source>
</evidence>
<keyword evidence="3 5" id="KW-0175">Coiled coil</keyword>
<dbReference type="AlphaFoldDB" id="A0A1H6AFQ9"/>
<gene>
    <name evidence="7" type="ORF">SAMN05421819_3137</name>
</gene>
<name>A0A1H6AFQ9_9BACT</name>
<feature type="coiled-coil region" evidence="5">
    <location>
        <begin position="124"/>
        <end position="195"/>
    </location>
</feature>